<feature type="transmembrane region" description="Helical" evidence="1">
    <location>
        <begin position="204"/>
        <end position="228"/>
    </location>
</feature>
<feature type="transmembrane region" description="Helical" evidence="1">
    <location>
        <begin position="350"/>
        <end position="370"/>
    </location>
</feature>
<feature type="transmembrane region" description="Helical" evidence="1">
    <location>
        <begin position="424"/>
        <end position="442"/>
    </location>
</feature>
<dbReference type="Pfam" id="PF03929">
    <property type="entry name" value="PepSY_TM"/>
    <property type="match status" value="1"/>
</dbReference>
<feature type="transmembrane region" description="Helical" evidence="1">
    <location>
        <begin position="482"/>
        <end position="506"/>
    </location>
</feature>
<evidence type="ECO:0000313" key="2">
    <source>
        <dbReference type="EMBL" id="MFD2967273.1"/>
    </source>
</evidence>
<dbReference type="RefSeq" id="WP_320185038.1">
    <property type="nucleotide sequence ID" value="NZ_CP138332.1"/>
</dbReference>
<keyword evidence="3" id="KW-1185">Reference proteome</keyword>
<feature type="transmembrane region" description="Helical" evidence="1">
    <location>
        <begin position="144"/>
        <end position="166"/>
    </location>
</feature>
<keyword evidence="1" id="KW-0472">Membrane</keyword>
<reference evidence="3" key="1">
    <citation type="journal article" date="2019" name="Int. J. Syst. Evol. Microbiol.">
        <title>The Global Catalogue of Microorganisms (GCM) 10K type strain sequencing project: providing services to taxonomists for standard genome sequencing and annotation.</title>
        <authorList>
            <consortium name="The Broad Institute Genomics Platform"/>
            <consortium name="The Broad Institute Genome Sequencing Center for Infectious Disease"/>
            <person name="Wu L."/>
            <person name="Ma J."/>
        </authorList>
    </citation>
    <scope>NUCLEOTIDE SEQUENCE [LARGE SCALE GENOMIC DNA]</scope>
    <source>
        <strain evidence="3">KCTC 22814</strain>
    </source>
</reference>
<evidence type="ECO:0000256" key="1">
    <source>
        <dbReference type="SAM" id="Phobius"/>
    </source>
</evidence>
<evidence type="ECO:0000313" key="3">
    <source>
        <dbReference type="Proteomes" id="UP001597525"/>
    </source>
</evidence>
<feature type="transmembrane region" description="Helical" evidence="1">
    <location>
        <begin position="449"/>
        <end position="470"/>
    </location>
</feature>
<dbReference type="Proteomes" id="UP001597525">
    <property type="component" value="Unassembled WGS sequence"/>
</dbReference>
<proteinExistence type="predicted"/>
<dbReference type="PANTHER" id="PTHR34219">
    <property type="entry name" value="IRON-REGULATED INNER MEMBRANE PROTEIN-RELATED"/>
    <property type="match status" value="1"/>
</dbReference>
<keyword evidence="1" id="KW-1133">Transmembrane helix</keyword>
<protein>
    <submittedName>
        <fullName evidence="2">PepSY-associated TM helix domain-containing protein</fullName>
    </submittedName>
</protein>
<dbReference type="EMBL" id="JBHUPB010000005">
    <property type="protein sequence ID" value="MFD2967273.1"/>
    <property type="molecule type" value="Genomic_DNA"/>
</dbReference>
<feature type="transmembrane region" description="Helical" evidence="1">
    <location>
        <begin position="391"/>
        <end position="409"/>
    </location>
</feature>
<feature type="transmembrane region" description="Helical" evidence="1">
    <location>
        <begin position="12"/>
        <end position="39"/>
    </location>
</feature>
<accession>A0ABW6BFQ5</accession>
<dbReference type="PANTHER" id="PTHR34219:SF3">
    <property type="entry name" value="BLL7967 PROTEIN"/>
    <property type="match status" value="1"/>
</dbReference>
<name>A0ABW6BFQ5_9SPHI</name>
<dbReference type="InterPro" id="IPR005625">
    <property type="entry name" value="PepSY-ass_TM"/>
</dbReference>
<keyword evidence="1" id="KW-0812">Transmembrane</keyword>
<organism evidence="2 3">
    <name type="scientific">Sphingobacterium bambusae</name>
    <dbReference type="NCBI Taxonomy" id="662858"/>
    <lineage>
        <taxon>Bacteria</taxon>
        <taxon>Pseudomonadati</taxon>
        <taxon>Bacteroidota</taxon>
        <taxon>Sphingobacteriia</taxon>
        <taxon>Sphingobacteriales</taxon>
        <taxon>Sphingobacteriaceae</taxon>
        <taxon>Sphingobacterium</taxon>
    </lineage>
</organism>
<gene>
    <name evidence="2" type="ORF">ACFS7Y_07735</name>
</gene>
<comment type="caution">
    <text evidence="2">The sequence shown here is derived from an EMBL/GenBank/DDBJ whole genome shotgun (WGS) entry which is preliminary data.</text>
</comment>
<sequence>MKRLSVKHFNILFHTHTVSGIAISAVLFIMFFAGAIALYKQEVYQWEDPEARIKKSTQLDYERMMHRLASVSNGGMEIHELRVILPTDAKPIYTFYLTGESEAYETYTYNPLTDSLLDLKDGEGATVGETLYRLHFLDQLPWYIGRYIAGFVALFFSFAVVTGLLIHWQNIRSKFFAFSFRDLRKQFWTNAHTVFGILGLPFQLMYAITGAFYMLSLFILAPAVFVLFGGDQGKLVTMIYPPEAFHAHGEDARPATNIPVQQLLDAVRADYPDATVSYLEIVNPGHDNAVMSMDLIDPQRFNSDGLIIADLNTGNYKLTLSPGEKNYQQSLLQGISKLHFATFGGWPLKLFYFLLSMISCFVIISGVMMWKQARNKPSYTEGQRRFHHRITMAYLAVCFSLLPATALLFNAEHWVPKGADHVDRVNAIFFGSWFMLSVVCYFMKNERDIFIRCLVLMGIFALLVPISNGWRTGDWGWEIGDAYPYVSIVDGCWLLVGIIAVFCAGYSQKQRATNLS</sequence>